<dbReference type="PANTHER" id="PTHR43778">
    <property type="entry name" value="PYRUVATE CARBOXYLASE"/>
    <property type="match status" value="1"/>
</dbReference>
<dbReference type="Pfam" id="PF00682">
    <property type="entry name" value="HMGL-like"/>
    <property type="match status" value="1"/>
</dbReference>
<dbReference type="InterPro" id="IPR055268">
    <property type="entry name" value="PCB-like"/>
</dbReference>
<reference evidence="4 5" key="1">
    <citation type="journal article" date="2016" name="Nat. Commun.">
        <title>Thousands of microbial genomes shed light on interconnected biogeochemical processes in an aquifer system.</title>
        <authorList>
            <person name="Anantharaman K."/>
            <person name="Brown C.T."/>
            <person name="Hug L.A."/>
            <person name="Sharon I."/>
            <person name="Castelle C.J."/>
            <person name="Probst A.J."/>
            <person name="Thomas B.C."/>
            <person name="Singh A."/>
            <person name="Wilkins M.J."/>
            <person name="Karaoz U."/>
            <person name="Brodie E.L."/>
            <person name="Williams K.H."/>
            <person name="Hubbard S.S."/>
            <person name="Banfield J.F."/>
        </authorList>
    </citation>
    <scope>NUCLEOTIDE SEQUENCE [LARGE SCALE GENOMIC DNA]</scope>
</reference>
<dbReference type="Pfam" id="PF02436">
    <property type="entry name" value="PYC_OADA"/>
    <property type="match status" value="1"/>
</dbReference>
<organism evidence="4 5">
    <name type="scientific">Candidatus Lambdaproteobacteria bacterium RIFOXYD2_FULL_50_16</name>
    <dbReference type="NCBI Taxonomy" id="1817772"/>
    <lineage>
        <taxon>Bacteria</taxon>
        <taxon>Pseudomonadati</taxon>
        <taxon>Pseudomonadota</taxon>
        <taxon>Candidatus Lambdaproteobacteria</taxon>
    </lineage>
</organism>
<dbReference type="CDD" id="cd07937">
    <property type="entry name" value="DRE_TIM_PC_TC_5S"/>
    <property type="match status" value="1"/>
</dbReference>
<dbReference type="Proteomes" id="UP000178449">
    <property type="component" value="Unassembled WGS sequence"/>
</dbReference>
<dbReference type="SUPFAM" id="SSF51230">
    <property type="entry name" value="Single hybrid motif"/>
    <property type="match status" value="1"/>
</dbReference>
<dbReference type="InterPro" id="IPR000891">
    <property type="entry name" value="PYR_CT"/>
</dbReference>
<evidence type="ECO:0000259" key="2">
    <source>
        <dbReference type="PROSITE" id="PS50968"/>
    </source>
</evidence>
<dbReference type="InterPro" id="IPR011053">
    <property type="entry name" value="Single_hybrid_motif"/>
</dbReference>
<comment type="caution">
    <text evidence="4">The sequence shown here is derived from an EMBL/GenBank/DDBJ whole genome shotgun (WGS) entry which is preliminary data.</text>
</comment>
<dbReference type="SUPFAM" id="SSF51569">
    <property type="entry name" value="Aldolase"/>
    <property type="match status" value="1"/>
</dbReference>
<dbReference type="PANTHER" id="PTHR43778:SF2">
    <property type="entry name" value="PYRUVATE CARBOXYLASE, MITOCHONDRIAL"/>
    <property type="match status" value="1"/>
</dbReference>
<dbReference type="PROSITE" id="PS50968">
    <property type="entry name" value="BIOTINYL_LIPOYL"/>
    <property type="match status" value="1"/>
</dbReference>
<dbReference type="InterPro" id="IPR003379">
    <property type="entry name" value="Carboxylase_cons_dom"/>
</dbReference>
<evidence type="ECO:0000313" key="5">
    <source>
        <dbReference type="Proteomes" id="UP000178449"/>
    </source>
</evidence>
<feature type="domain" description="Lipoyl-binding" evidence="2">
    <location>
        <begin position="514"/>
        <end position="589"/>
    </location>
</feature>
<dbReference type="InterPro" id="IPR001882">
    <property type="entry name" value="Biotin_BS"/>
</dbReference>
<keyword evidence="1" id="KW-0092">Biotin</keyword>
<evidence type="ECO:0000259" key="3">
    <source>
        <dbReference type="PROSITE" id="PS50991"/>
    </source>
</evidence>
<dbReference type="PROSITE" id="PS00188">
    <property type="entry name" value="BIOTIN"/>
    <property type="match status" value="1"/>
</dbReference>
<dbReference type="Pfam" id="PF00364">
    <property type="entry name" value="Biotin_lipoyl"/>
    <property type="match status" value="1"/>
</dbReference>
<gene>
    <name evidence="4" type="ORF">A2527_13055</name>
</gene>
<proteinExistence type="predicted"/>
<dbReference type="GO" id="GO:0004736">
    <property type="term" value="F:pyruvate carboxylase activity"/>
    <property type="evidence" value="ECO:0007669"/>
    <property type="project" value="UniProtKB-ARBA"/>
</dbReference>
<sequence>MSQKVIKFMDTSFRDGFQSVFGARVTTDDFIPAVEAARDAGITHLEAGGGARFQSLFFYCQESAFDMMDRFRAAAGPDANLQTLARGINVVALSQQPKDIIELHAKLFKKHGMTTIRNFDALNDIRNLDYSGKMIKKHGLKHQIVITVMDLPPGCEGAHTAEFYLDRLKQILDSDIPFDSICFKDASGTCNPRKMYDTVKGARKMVPADTTLWVHSHDTAGVGVTQYMAAIEAGIDGIDLSKSPVSGGTAQPDILSMWHALKGTEWTLDVDYLKILKAEEVFENCMKNYFFPPESKMVTPMVPLSPMPGGALTANTMMMRDNNILHLYPEVIKAMGEVVKKGGFGSSVTPVSQFYFQQAFLNVTQGPWVKINPAYGEMVLGYFGKTPVPADPEVIRIAAKQLGKDPFTGDPLDILEPGIPKATKVLEENSLEVNDENIFIIASCESKGLDFLLGKGEYTIRKKDDQSSQNQGGGKVKPGTGEVRGYRVVVDGKGYEVQVGPTELHTGASHAHTHVHEGEGEDINAPTPGTIFKVLVNIGDQVKVDQVLVVMEAMKMESEVKSPRAGLVIDVHVLEKDQVQAGEPLLTLANP</sequence>
<dbReference type="InterPro" id="IPR013785">
    <property type="entry name" value="Aldolase_TIM"/>
</dbReference>
<dbReference type="GO" id="GO:0006094">
    <property type="term" value="P:gluconeogenesis"/>
    <property type="evidence" value="ECO:0007669"/>
    <property type="project" value="TreeGrafter"/>
</dbReference>
<dbReference type="AlphaFoldDB" id="A0A1F6GG51"/>
<dbReference type="Gene3D" id="3.20.20.70">
    <property type="entry name" value="Aldolase class I"/>
    <property type="match status" value="1"/>
</dbReference>
<dbReference type="STRING" id="1817772.A2527_13055"/>
<protein>
    <submittedName>
        <fullName evidence="4">Biotin attachment protein</fullName>
    </submittedName>
</protein>
<feature type="domain" description="Pyruvate carboxyltransferase" evidence="3">
    <location>
        <begin position="6"/>
        <end position="276"/>
    </location>
</feature>
<evidence type="ECO:0000256" key="1">
    <source>
        <dbReference type="ARBA" id="ARBA00023267"/>
    </source>
</evidence>
<accession>A0A1F6GG51</accession>
<dbReference type="PROSITE" id="PS50991">
    <property type="entry name" value="PYR_CT"/>
    <property type="match status" value="1"/>
</dbReference>
<dbReference type="Gene3D" id="2.40.50.100">
    <property type="match status" value="1"/>
</dbReference>
<evidence type="ECO:0000313" key="4">
    <source>
        <dbReference type="EMBL" id="OGG97078.1"/>
    </source>
</evidence>
<dbReference type="EMBL" id="MFNE01000005">
    <property type="protein sequence ID" value="OGG97078.1"/>
    <property type="molecule type" value="Genomic_DNA"/>
</dbReference>
<dbReference type="CDD" id="cd06850">
    <property type="entry name" value="biotinyl_domain"/>
    <property type="match status" value="1"/>
</dbReference>
<dbReference type="SUPFAM" id="SSF89000">
    <property type="entry name" value="post-HMGL domain-like"/>
    <property type="match status" value="1"/>
</dbReference>
<name>A0A1F6GG51_9PROT</name>
<dbReference type="GO" id="GO:0005737">
    <property type="term" value="C:cytoplasm"/>
    <property type="evidence" value="ECO:0007669"/>
    <property type="project" value="TreeGrafter"/>
</dbReference>
<dbReference type="InterPro" id="IPR000089">
    <property type="entry name" value="Biotin_lipoyl"/>
</dbReference>